<evidence type="ECO:0000256" key="6">
    <source>
        <dbReference type="RuleBase" id="RU362125"/>
    </source>
</evidence>
<dbReference type="Pfam" id="PF02770">
    <property type="entry name" value="Acyl-CoA_dh_M"/>
    <property type="match status" value="1"/>
</dbReference>
<evidence type="ECO:0000256" key="1">
    <source>
        <dbReference type="ARBA" id="ARBA00001974"/>
    </source>
</evidence>
<dbReference type="PANTHER" id="PTHR48083:SF15">
    <property type="entry name" value="ACYL-COA DEHYDROGENASE APDG"/>
    <property type="match status" value="1"/>
</dbReference>
<evidence type="ECO:0000256" key="5">
    <source>
        <dbReference type="ARBA" id="ARBA00023002"/>
    </source>
</evidence>
<dbReference type="InterPro" id="IPR046373">
    <property type="entry name" value="Acyl-CoA_Oxase/DH_mid-dom_sf"/>
</dbReference>
<evidence type="ECO:0008006" key="12">
    <source>
        <dbReference type="Google" id="ProtNLM"/>
    </source>
</evidence>
<dbReference type="InterPro" id="IPR037069">
    <property type="entry name" value="AcylCoA_DH/ox_N_sf"/>
</dbReference>
<evidence type="ECO:0000256" key="4">
    <source>
        <dbReference type="ARBA" id="ARBA00022827"/>
    </source>
</evidence>
<comment type="caution">
    <text evidence="10">The sequence shown here is derived from an EMBL/GenBank/DDBJ whole genome shotgun (WGS) entry which is preliminary data.</text>
</comment>
<evidence type="ECO:0000259" key="9">
    <source>
        <dbReference type="Pfam" id="PF02771"/>
    </source>
</evidence>
<dbReference type="OrthoDB" id="10254877at2759"/>
<dbReference type="RefSeq" id="XP_007752597.1">
    <property type="nucleotide sequence ID" value="XM_007754407.1"/>
</dbReference>
<dbReference type="EMBL" id="AMGW01000001">
    <property type="protein sequence ID" value="EXJ64030.1"/>
    <property type="molecule type" value="Genomic_DNA"/>
</dbReference>
<proteinExistence type="inferred from homology"/>
<dbReference type="InterPro" id="IPR013786">
    <property type="entry name" value="AcylCoA_DH/ox_N"/>
</dbReference>
<evidence type="ECO:0000259" key="7">
    <source>
        <dbReference type="Pfam" id="PF00441"/>
    </source>
</evidence>
<comment type="similarity">
    <text evidence="2 6">Belongs to the acyl-CoA dehydrogenase family.</text>
</comment>
<dbReference type="Gene3D" id="1.20.140.10">
    <property type="entry name" value="Butyryl-CoA Dehydrogenase, subunit A, domain 3"/>
    <property type="match status" value="1"/>
</dbReference>
<dbReference type="InterPro" id="IPR009075">
    <property type="entry name" value="AcylCo_DH/oxidase_C"/>
</dbReference>
<keyword evidence="3 6" id="KW-0285">Flavoprotein</keyword>
<dbReference type="Gene3D" id="2.40.110.10">
    <property type="entry name" value="Butyryl-CoA Dehydrogenase, subunit A, domain 2"/>
    <property type="match status" value="1"/>
</dbReference>
<dbReference type="InterPro" id="IPR050741">
    <property type="entry name" value="Acyl-CoA_dehydrogenase"/>
</dbReference>
<evidence type="ECO:0000256" key="3">
    <source>
        <dbReference type="ARBA" id="ARBA00022630"/>
    </source>
</evidence>
<feature type="domain" description="Acyl-CoA dehydrogenase/oxidase C-terminal" evidence="7">
    <location>
        <begin position="268"/>
        <end position="425"/>
    </location>
</feature>
<name>W9WGB1_9EURO</name>
<keyword evidence="11" id="KW-1185">Reference proteome</keyword>
<evidence type="ECO:0000313" key="11">
    <source>
        <dbReference type="Proteomes" id="UP000019473"/>
    </source>
</evidence>
<evidence type="ECO:0000259" key="8">
    <source>
        <dbReference type="Pfam" id="PF02770"/>
    </source>
</evidence>
<evidence type="ECO:0000256" key="2">
    <source>
        <dbReference type="ARBA" id="ARBA00009347"/>
    </source>
</evidence>
<feature type="domain" description="Acyl-CoA dehydrogenase/oxidase N-terminal" evidence="9">
    <location>
        <begin position="27"/>
        <end position="154"/>
    </location>
</feature>
<dbReference type="GO" id="GO:0050660">
    <property type="term" value="F:flavin adenine dinucleotide binding"/>
    <property type="evidence" value="ECO:0007669"/>
    <property type="project" value="InterPro"/>
</dbReference>
<dbReference type="GO" id="GO:0003995">
    <property type="term" value="F:acyl-CoA dehydrogenase activity"/>
    <property type="evidence" value="ECO:0007669"/>
    <property type="project" value="TreeGrafter"/>
</dbReference>
<dbReference type="PANTHER" id="PTHR48083">
    <property type="entry name" value="MEDIUM-CHAIN SPECIFIC ACYL-COA DEHYDROGENASE, MITOCHONDRIAL-RELATED"/>
    <property type="match status" value="1"/>
</dbReference>
<dbReference type="SUPFAM" id="SSF56645">
    <property type="entry name" value="Acyl-CoA dehydrogenase NM domain-like"/>
    <property type="match status" value="1"/>
</dbReference>
<evidence type="ECO:0000313" key="10">
    <source>
        <dbReference type="EMBL" id="EXJ64030.1"/>
    </source>
</evidence>
<dbReference type="STRING" id="1182544.W9WGB1"/>
<dbReference type="InterPro" id="IPR006091">
    <property type="entry name" value="Acyl-CoA_Oxase/DH_mid-dom"/>
</dbReference>
<dbReference type="Pfam" id="PF02771">
    <property type="entry name" value="Acyl-CoA_dh_N"/>
    <property type="match status" value="1"/>
</dbReference>
<reference evidence="10 11" key="1">
    <citation type="submission" date="2013-03" db="EMBL/GenBank/DDBJ databases">
        <title>The Genome Sequence of Cladophialophora yegresii CBS 114405.</title>
        <authorList>
            <consortium name="The Broad Institute Genomics Platform"/>
            <person name="Cuomo C."/>
            <person name="de Hoog S."/>
            <person name="Gorbushina A."/>
            <person name="Walker B."/>
            <person name="Young S.K."/>
            <person name="Zeng Q."/>
            <person name="Gargeya S."/>
            <person name="Fitzgerald M."/>
            <person name="Haas B."/>
            <person name="Abouelleil A."/>
            <person name="Allen A.W."/>
            <person name="Alvarado L."/>
            <person name="Arachchi H.M."/>
            <person name="Berlin A.M."/>
            <person name="Chapman S.B."/>
            <person name="Gainer-Dewar J."/>
            <person name="Goldberg J."/>
            <person name="Griggs A."/>
            <person name="Gujja S."/>
            <person name="Hansen M."/>
            <person name="Howarth C."/>
            <person name="Imamovic A."/>
            <person name="Ireland A."/>
            <person name="Larimer J."/>
            <person name="McCowan C."/>
            <person name="Murphy C."/>
            <person name="Pearson M."/>
            <person name="Poon T.W."/>
            <person name="Priest M."/>
            <person name="Roberts A."/>
            <person name="Saif S."/>
            <person name="Shea T."/>
            <person name="Sisk P."/>
            <person name="Sykes S."/>
            <person name="Wortman J."/>
            <person name="Nusbaum C."/>
            <person name="Birren B."/>
        </authorList>
    </citation>
    <scope>NUCLEOTIDE SEQUENCE [LARGE SCALE GENOMIC DNA]</scope>
    <source>
        <strain evidence="10 11">CBS 114405</strain>
    </source>
</reference>
<dbReference type="VEuPathDB" id="FungiDB:A1O7_00365"/>
<feature type="domain" description="Acyl-CoA oxidase/dehydrogenase middle" evidence="8">
    <location>
        <begin position="158"/>
        <end position="255"/>
    </location>
</feature>
<dbReference type="HOGENOM" id="CLU_018204_4_1_1"/>
<dbReference type="SUPFAM" id="SSF47203">
    <property type="entry name" value="Acyl-CoA dehydrogenase C-terminal domain-like"/>
    <property type="match status" value="1"/>
</dbReference>
<keyword evidence="4 6" id="KW-0274">FAD</keyword>
<dbReference type="Pfam" id="PF00441">
    <property type="entry name" value="Acyl-CoA_dh_1"/>
    <property type="match status" value="1"/>
</dbReference>
<dbReference type="Proteomes" id="UP000019473">
    <property type="component" value="Unassembled WGS sequence"/>
</dbReference>
<dbReference type="GO" id="GO:0005737">
    <property type="term" value="C:cytoplasm"/>
    <property type="evidence" value="ECO:0007669"/>
    <property type="project" value="TreeGrafter"/>
</dbReference>
<dbReference type="GeneID" id="19174982"/>
<dbReference type="InterPro" id="IPR036250">
    <property type="entry name" value="AcylCo_DH-like_C"/>
</dbReference>
<sequence>MSTAINSVPFAEPAYLRGLPSPYFRQTHLDFQKRCRAFMNEHFIPYALEWETQGTVPEHVWHTFNKHNMLIPNLKSPLPVSWLKKLGINDILGVPVEEWDYLHTAIWVDERARTGISGPGSSLSPGFAYGIPPILSFGSVALQEKFLPSMLTGQVRACIAITEPHAGSDVANIQTTATKTADKAYYLVNGTKKWITNAIWADYATMAVRTGGPGSGPGGISLLVVPLKNHPGVTMRRLQVSGQMAGGTTYIELDDARVPAENLVGEEGQGMKYIMTNFNHERLLIAMGVTRQARVALSTAVEYAMKREAFGKTLMDQPVVRHRLAKCGADLESLQAWLYEFVYQLNNMTKAEADDKLGGPTAALKAKAGMVFRDCAETAVLVFGGNGYTRTGQGELVEKIYRDVMGARIPGGSEDVMLDLSIRQLVKGFKKQAARSRL</sequence>
<comment type="cofactor">
    <cofactor evidence="1 6">
        <name>FAD</name>
        <dbReference type="ChEBI" id="CHEBI:57692"/>
    </cofactor>
</comment>
<dbReference type="InterPro" id="IPR009100">
    <property type="entry name" value="AcylCoA_DH/oxidase_NM_dom_sf"/>
</dbReference>
<gene>
    <name evidence="10" type="ORF">A1O7_00365</name>
</gene>
<dbReference type="Gene3D" id="1.10.540.10">
    <property type="entry name" value="Acyl-CoA dehydrogenase/oxidase, N-terminal domain"/>
    <property type="match status" value="1"/>
</dbReference>
<organism evidence="10 11">
    <name type="scientific">Cladophialophora yegresii CBS 114405</name>
    <dbReference type="NCBI Taxonomy" id="1182544"/>
    <lineage>
        <taxon>Eukaryota</taxon>
        <taxon>Fungi</taxon>
        <taxon>Dikarya</taxon>
        <taxon>Ascomycota</taxon>
        <taxon>Pezizomycotina</taxon>
        <taxon>Eurotiomycetes</taxon>
        <taxon>Chaetothyriomycetidae</taxon>
        <taxon>Chaetothyriales</taxon>
        <taxon>Herpotrichiellaceae</taxon>
        <taxon>Cladophialophora</taxon>
    </lineage>
</organism>
<protein>
    <recommendedName>
        <fullName evidence="12">Acyl-CoA dehydrogenase</fullName>
    </recommendedName>
</protein>
<dbReference type="eggNOG" id="KOG0141">
    <property type="taxonomic scope" value="Eukaryota"/>
</dbReference>
<accession>W9WGB1</accession>
<dbReference type="GO" id="GO:0033539">
    <property type="term" value="P:fatty acid beta-oxidation using acyl-CoA dehydrogenase"/>
    <property type="evidence" value="ECO:0007669"/>
    <property type="project" value="TreeGrafter"/>
</dbReference>
<keyword evidence="5 6" id="KW-0560">Oxidoreductase</keyword>
<dbReference type="AlphaFoldDB" id="W9WGB1"/>